<dbReference type="AlphaFoldDB" id="A0A3B1CIA6"/>
<feature type="transmembrane region" description="Helical" evidence="6">
    <location>
        <begin position="7"/>
        <end position="27"/>
    </location>
</feature>
<accession>A0A3B1CIA6</accession>
<dbReference type="CDD" id="cd03405">
    <property type="entry name" value="SPFH_HflC"/>
    <property type="match status" value="1"/>
</dbReference>
<evidence type="ECO:0000256" key="1">
    <source>
        <dbReference type="ARBA" id="ARBA00004370"/>
    </source>
</evidence>
<keyword evidence="5 6" id="KW-0472">Membrane</keyword>
<sequence length="270" mass="31355">MKNLLSAIIPVVIVVVLFVATETFFIINENEQCVVTQFGRFVRKIQKPGFHYKTPFIQSIIYYDNRLLDHDVQPTEVVTKDKRALIIDNFAKWKITDPEQFYKRAKTEAVAKDRLRDVIYSELRLDFGSHELADIVSSSRASLMKQVTERSNAKLQELKMGVEIVDVRIKRADLPPENQMAVFSRMREERKRIARQFRSEGKEEAQKIRAKTDKEKVILLAEAYKNEQRIRGEGDAKSIKITAEAFGKDEEFYAFIRSLEAYRKSLVTKG</sequence>
<evidence type="ECO:0000256" key="5">
    <source>
        <dbReference type="ARBA" id="ARBA00023136"/>
    </source>
</evidence>
<dbReference type="Pfam" id="PF01145">
    <property type="entry name" value="Band_7"/>
    <property type="match status" value="1"/>
</dbReference>
<evidence type="ECO:0000259" key="7">
    <source>
        <dbReference type="SMART" id="SM00244"/>
    </source>
</evidence>
<organism evidence="8">
    <name type="scientific">hydrothermal vent metagenome</name>
    <dbReference type="NCBI Taxonomy" id="652676"/>
    <lineage>
        <taxon>unclassified sequences</taxon>
        <taxon>metagenomes</taxon>
        <taxon>ecological metagenomes</taxon>
    </lineage>
</organism>
<gene>
    <name evidence="8" type="ORF">MNBD_NITROSPINAE04-998</name>
</gene>
<dbReference type="SUPFAM" id="SSF117892">
    <property type="entry name" value="Band 7/SPFH domain"/>
    <property type="match status" value="1"/>
</dbReference>
<name>A0A3B1CIA6_9ZZZZ</name>
<dbReference type="PIRSF" id="PIRSF005651">
    <property type="entry name" value="HflC"/>
    <property type="match status" value="1"/>
</dbReference>
<dbReference type="Gene3D" id="3.30.479.30">
    <property type="entry name" value="Band 7 domain"/>
    <property type="match status" value="1"/>
</dbReference>
<evidence type="ECO:0000256" key="2">
    <source>
        <dbReference type="ARBA" id="ARBA00007862"/>
    </source>
</evidence>
<dbReference type="PANTHER" id="PTHR42911:SF1">
    <property type="entry name" value="MODULATOR OF FTSH PROTEASE HFLC"/>
    <property type="match status" value="1"/>
</dbReference>
<evidence type="ECO:0000256" key="6">
    <source>
        <dbReference type="SAM" id="Phobius"/>
    </source>
</evidence>
<keyword evidence="3 6" id="KW-0812">Transmembrane</keyword>
<dbReference type="SMART" id="SM00244">
    <property type="entry name" value="PHB"/>
    <property type="match status" value="1"/>
</dbReference>
<dbReference type="InterPro" id="IPR036013">
    <property type="entry name" value="Band_7/SPFH_dom_sf"/>
</dbReference>
<protein>
    <submittedName>
        <fullName evidence="8">HflC protein</fullName>
    </submittedName>
</protein>
<reference evidence="8" key="1">
    <citation type="submission" date="2018-06" db="EMBL/GenBank/DDBJ databases">
        <authorList>
            <person name="Zhirakovskaya E."/>
        </authorList>
    </citation>
    <scope>NUCLEOTIDE SEQUENCE</scope>
</reference>
<dbReference type="GO" id="GO:0016020">
    <property type="term" value="C:membrane"/>
    <property type="evidence" value="ECO:0007669"/>
    <property type="project" value="UniProtKB-SubCell"/>
</dbReference>
<evidence type="ECO:0000256" key="4">
    <source>
        <dbReference type="ARBA" id="ARBA00022989"/>
    </source>
</evidence>
<dbReference type="EMBL" id="UOGA01000224">
    <property type="protein sequence ID" value="VAX22400.1"/>
    <property type="molecule type" value="Genomic_DNA"/>
</dbReference>
<comment type="similarity">
    <text evidence="2">Belongs to the band 7/mec-2 family. HflC subfamily.</text>
</comment>
<dbReference type="PANTHER" id="PTHR42911">
    <property type="entry name" value="MODULATOR OF FTSH PROTEASE HFLC"/>
    <property type="match status" value="1"/>
</dbReference>
<proteinExistence type="inferred from homology"/>
<dbReference type="InterPro" id="IPR010200">
    <property type="entry name" value="HflC"/>
</dbReference>
<keyword evidence="4 6" id="KW-1133">Transmembrane helix</keyword>
<comment type="subcellular location">
    <subcellularLocation>
        <location evidence="1">Membrane</location>
    </subcellularLocation>
</comment>
<evidence type="ECO:0000313" key="8">
    <source>
        <dbReference type="EMBL" id="VAX22400.1"/>
    </source>
</evidence>
<dbReference type="InterPro" id="IPR001107">
    <property type="entry name" value="Band_7"/>
</dbReference>
<feature type="non-terminal residue" evidence="8">
    <location>
        <position position="270"/>
    </location>
</feature>
<feature type="domain" description="Band 7" evidence="7">
    <location>
        <begin position="22"/>
        <end position="186"/>
    </location>
</feature>
<evidence type="ECO:0000256" key="3">
    <source>
        <dbReference type="ARBA" id="ARBA00022692"/>
    </source>
</evidence>